<evidence type="ECO:0000256" key="3">
    <source>
        <dbReference type="ARBA" id="ARBA00022840"/>
    </source>
</evidence>
<keyword evidence="6" id="KW-1185">Reference proteome</keyword>
<dbReference type="NCBIfam" id="TIGR00724">
    <property type="entry name" value="urea_amlyse_rel"/>
    <property type="match status" value="1"/>
</dbReference>
<dbReference type="STRING" id="1045558.SAMN05216175_101379"/>
<keyword evidence="1" id="KW-0547">Nucleotide-binding</keyword>
<dbReference type="EMBL" id="FOOU01000001">
    <property type="protein sequence ID" value="SFF85582.1"/>
    <property type="molecule type" value="Genomic_DNA"/>
</dbReference>
<evidence type="ECO:0000313" key="5">
    <source>
        <dbReference type="EMBL" id="SFF85582.1"/>
    </source>
</evidence>
<dbReference type="InterPro" id="IPR052708">
    <property type="entry name" value="PxpC"/>
</dbReference>
<dbReference type="InterPro" id="IPR029000">
    <property type="entry name" value="Cyclophilin-like_dom_sf"/>
</dbReference>
<protein>
    <submittedName>
        <fullName evidence="5">Biotin-dependent carboxylase uncharacterized domain-containing protein</fullName>
    </submittedName>
</protein>
<dbReference type="RefSeq" id="WP_090723624.1">
    <property type="nucleotide sequence ID" value="NZ_FOOU01000001.1"/>
</dbReference>
<dbReference type="Proteomes" id="UP000198623">
    <property type="component" value="Unassembled WGS sequence"/>
</dbReference>
<dbReference type="InterPro" id="IPR003778">
    <property type="entry name" value="CT_A_B"/>
</dbReference>
<sequence length="312" mass="34131">MSGFLVKQPGLLTLIQDGGRYGHHRIGLTNGGPLDADAFKWANRLCENDLNATALEISIGGLVLEAQVDTILAVTGAHMPFKINGQEAQRWQGHKIKAGDKIELGFTTAGTRAYLAVAGGFQMEKTFSSTATVTREAIGGLNGQKLQQGDILACKSHHTDTLWALPESEQPDYLQSATLRVILGYQQHSFDPVQQRLFFSSEYTLTDRADRMGFRLEGQRIQSMLDGILSEGICHGAIQIPADGQPIVLLNDRQTIGGYPKIGSVIARDTAKLSQRMPGTKLSFEEISLEQAHNINCLAERRFITTALQRIA</sequence>
<gene>
    <name evidence="5" type="ORF">SAMN05216175_101379</name>
</gene>
<accession>A0A1I2M200</accession>
<organism evidence="5 6">
    <name type="scientific">Neptunomonas qingdaonensis</name>
    <dbReference type="NCBI Taxonomy" id="1045558"/>
    <lineage>
        <taxon>Bacteria</taxon>
        <taxon>Pseudomonadati</taxon>
        <taxon>Pseudomonadota</taxon>
        <taxon>Gammaproteobacteria</taxon>
        <taxon>Oceanospirillales</taxon>
        <taxon>Oceanospirillaceae</taxon>
        <taxon>Neptunomonas</taxon>
    </lineage>
</organism>
<keyword evidence="3" id="KW-0067">ATP-binding</keyword>
<feature type="domain" description="Carboxyltransferase" evidence="4">
    <location>
        <begin position="25"/>
        <end position="303"/>
    </location>
</feature>
<name>A0A1I2M200_9GAMM</name>
<dbReference type="Pfam" id="PF02626">
    <property type="entry name" value="CT_A_B"/>
    <property type="match status" value="1"/>
</dbReference>
<proteinExistence type="predicted"/>
<reference evidence="6" key="1">
    <citation type="submission" date="2016-10" db="EMBL/GenBank/DDBJ databases">
        <authorList>
            <person name="Varghese N."/>
            <person name="Submissions S."/>
        </authorList>
    </citation>
    <scope>NUCLEOTIDE SEQUENCE [LARGE SCALE GENOMIC DNA]</scope>
    <source>
        <strain evidence="6">CGMCC 1.10971</strain>
    </source>
</reference>
<dbReference type="GO" id="GO:0005524">
    <property type="term" value="F:ATP binding"/>
    <property type="evidence" value="ECO:0007669"/>
    <property type="project" value="UniProtKB-KW"/>
</dbReference>
<evidence type="ECO:0000259" key="4">
    <source>
        <dbReference type="SMART" id="SM00797"/>
    </source>
</evidence>
<dbReference type="OrthoDB" id="9768696at2"/>
<keyword evidence="2" id="KW-0378">Hydrolase</keyword>
<evidence type="ECO:0000313" key="6">
    <source>
        <dbReference type="Proteomes" id="UP000198623"/>
    </source>
</evidence>
<dbReference type="SMART" id="SM00797">
    <property type="entry name" value="AHS2"/>
    <property type="match status" value="1"/>
</dbReference>
<dbReference type="GO" id="GO:0016787">
    <property type="term" value="F:hydrolase activity"/>
    <property type="evidence" value="ECO:0007669"/>
    <property type="project" value="UniProtKB-KW"/>
</dbReference>
<evidence type="ECO:0000256" key="2">
    <source>
        <dbReference type="ARBA" id="ARBA00022801"/>
    </source>
</evidence>
<dbReference type="AlphaFoldDB" id="A0A1I2M200"/>
<dbReference type="PANTHER" id="PTHR43309:SF4">
    <property type="entry name" value="CARBOXYLTRANSFERASE DOMAIN-CONTAINING PROTEIN"/>
    <property type="match status" value="1"/>
</dbReference>
<dbReference type="PANTHER" id="PTHR43309">
    <property type="entry name" value="5-OXOPROLINASE SUBUNIT C"/>
    <property type="match status" value="1"/>
</dbReference>
<evidence type="ECO:0000256" key="1">
    <source>
        <dbReference type="ARBA" id="ARBA00022741"/>
    </source>
</evidence>
<dbReference type="SUPFAM" id="SSF50891">
    <property type="entry name" value="Cyclophilin-like"/>
    <property type="match status" value="1"/>
</dbReference>
<dbReference type="Gene3D" id="2.40.100.10">
    <property type="entry name" value="Cyclophilin-like"/>
    <property type="match status" value="1"/>
</dbReference>